<dbReference type="InterPro" id="IPR024079">
    <property type="entry name" value="MetalloPept_cat_dom_sf"/>
</dbReference>
<name>A0ABQ1UVK0_9BACT</name>
<dbReference type="Gene3D" id="3.40.390.10">
    <property type="entry name" value="Collagenase (Catalytic Domain)"/>
    <property type="match status" value="1"/>
</dbReference>
<sequence length="372" mass="41957">MKGAKVAPFRDGYLIDGDIFISEESLIERFENANSNSKRGNENQQAIANSYNQVSYTIGSTKTITYYIGSSVPSVWETAISDAISEWNNVKNLAFNFVESSSPSADLSFTTYNEVTSTIAFADFPSSGEPGDQISINTYYNSNTRLSTSRKKFTIAHEMGHALGFRHTNWQQRNEPVNDPSKDIYGANLVAGTWNEDAVSVMNGTVSDWNGFSFLDILAFRTVYPLDDNLKPCYVYRRLTNKGYYWTTDWSEYGSYTYDSPTSTGFEYIGFNGFMYETQVSGTVPIYLYYSPGSNWYNKSKDPYIDSNFQGWNKIGIIGYAYAAAGAGRQPVHQYFHPSKGFFNTLNYNDDFVASDPNWSYNGIPYYAASVY</sequence>
<evidence type="ECO:0000313" key="3">
    <source>
        <dbReference type="Proteomes" id="UP000647339"/>
    </source>
</evidence>
<comment type="caution">
    <text evidence="2">The sequence shown here is derived from an EMBL/GenBank/DDBJ whole genome shotgun (WGS) entry which is preliminary data.</text>
</comment>
<gene>
    <name evidence="2" type="ORF">GCM10011339_14700</name>
</gene>
<dbReference type="SUPFAM" id="SSF55486">
    <property type="entry name" value="Metalloproteases ('zincins'), catalytic domain"/>
    <property type="match status" value="1"/>
</dbReference>
<dbReference type="CDD" id="cd04268">
    <property type="entry name" value="ZnMc_MMP_like"/>
    <property type="match status" value="1"/>
</dbReference>
<evidence type="ECO:0000313" key="2">
    <source>
        <dbReference type="EMBL" id="GGF27667.1"/>
    </source>
</evidence>
<dbReference type="Pfam" id="PF12388">
    <property type="entry name" value="Peptidase_M57"/>
    <property type="match status" value="1"/>
</dbReference>
<dbReference type="InterPro" id="IPR043708">
    <property type="entry name" value="DUF5648"/>
</dbReference>
<keyword evidence="3" id="KW-1185">Reference proteome</keyword>
<reference evidence="3" key="1">
    <citation type="journal article" date="2019" name="Int. J. Syst. Evol. Microbiol.">
        <title>The Global Catalogue of Microorganisms (GCM) 10K type strain sequencing project: providing services to taxonomists for standard genome sequencing and annotation.</title>
        <authorList>
            <consortium name="The Broad Institute Genomics Platform"/>
            <consortium name="The Broad Institute Genome Sequencing Center for Infectious Disease"/>
            <person name="Wu L."/>
            <person name="Ma J."/>
        </authorList>
    </citation>
    <scope>NUCLEOTIDE SEQUENCE [LARGE SCALE GENOMIC DNA]</scope>
    <source>
        <strain evidence="3">CGMCC 1.15407</strain>
    </source>
</reference>
<organism evidence="2 3">
    <name type="scientific">Echinicola rosea</name>
    <dbReference type="NCBI Taxonomy" id="1807691"/>
    <lineage>
        <taxon>Bacteria</taxon>
        <taxon>Pseudomonadati</taxon>
        <taxon>Bacteroidota</taxon>
        <taxon>Cytophagia</taxon>
        <taxon>Cytophagales</taxon>
        <taxon>Cyclobacteriaceae</taxon>
        <taxon>Echinicola</taxon>
    </lineage>
</organism>
<proteinExistence type="predicted"/>
<protein>
    <recommendedName>
        <fullName evidence="1">Peptidase metallopeptidase domain-containing protein</fullName>
    </recommendedName>
</protein>
<dbReference type="EMBL" id="BMIU01000006">
    <property type="protein sequence ID" value="GGF27667.1"/>
    <property type="molecule type" value="Genomic_DNA"/>
</dbReference>
<dbReference type="InterPro" id="IPR006026">
    <property type="entry name" value="Peptidase_Metallo"/>
</dbReference>
<dbReference type="SMART" id="SM00235">
    <property type="entry name" value="ZnMc"/>
    <property type="match status" value="1"/>
</dbReference>
<dbReference type="RefSeq" id="WP_187328797.1">
    <property type="nucleotide sequence ID" value="NZ_CP040106.1"/>
</dbReference>
<dbReference type="InterPro" id="IPR024653">
    <property type="entry name" value="Peptidase_M10/M27/M57"/>
</dbReference>
<accession>A0ABQ1UVK0</accession>
<feature type="domain" description="Peptidase metallopeptidase" evidence="1">
    <location>
        <begin position="54"/>
        <end position="191"/>
    </location>
</feature>
<evidence type="ECO:0000259" key="1">
    <source>
        <dbReference type="SMART" id="SM00235"/>
    </source>
</evidence>
<dbReference type="Pfam" id="PF18885">
    <property type="entry name" value="DUF5648"/>
    <property type="match status" value="1"/>
</dbReference>
<dbReference type="Proteomes" id="UP000647339">
    <property type="component" value="Unassembled WGS sequence"/>
</dbReference>